<organism evidence="1 2">
    <name type="scientific">Lindgomyces ingoldianus</name>
    <dbReference type="NCBI Taxonomy" id="673940"/>
    <lineage>
        <taxon>Eukaryota</taxon>
        <taxon>Fungi</taxon>
        <taxon>Dikarya</taxon>
        <taxon>Ascomycota</taxon>
        <taxon>Pezizomycotina</taxon>
        <taxon>Dothideomycetes</taxon>
        <taxon>Pleosporomycetidae</taxon>
        <taxon>Pleosporales</taxon>
        <taxon>Lindgomycetaceae</taxon>
        <taxon>Lindgomyces</taxon>
    </lineage>
</organism>
<evidence type="ECO:0000313" key="1">
    <source>
        <dbReference type="EMBL" id="KAF2465422.1"/>
    </source>
</evidence>
<protein>
    <submittedName>
        <fullName evidence="1">Uncharacterized protein</fullName>
    </submittedName>
</protein>
<name>A0ACB6QEU6_9PLEO</name>
<keyword evidence="2" id="KW-1185">Reference proteome</keyword>
<comment type="caution">
    <text evidence="1">The sequence shown here is derived from an EMBL/GenBank/DDBJ whole genome shotgun (WGS) entry which is preliminary data.</text>
</comment>
<proteinExistence type="predicted"/>
<dbReference type="Proteomes" id="UP000799755">
    <property type="component" value="Unassembled WGS sequence"/>
</dbReference>
<reference evidence="1" key="1">
    <citation type="journal article" date="2020" name="Stud. Mycol.">
        <title>101 Dothideomycetes genomes: a test case for predicting lifestyles and emergence of pathogens.</title>
        <authorList>
            <person name="Haridas S."/>
            <person name="Albert R."/>
            <person name="Binder M."/>
            <person name="Bloem J."/>
            <person name="Labutti K."/>
            <person name="Salamov A."/>
            <person name="Andreopoulos B."/>
            <person name="Baker S."/>
            <person name="Barry K."/>
            <person name="Bills G."/>
            <person name="Bluhm B."/>
            <person name="Cannon C."/>
            <person name="Castanera R."/>
            <person name="Culley D."/>
            <person name="Daum C."/>
            <person name="Ezra D."/>
            <person name="Gonzalez J."/>
            <person name="Henrissat B."/>
            <person name="Kuo A."/>
            <person name="Liang C."/>
            <person name="Lipzen A."/>
            <person name="Lutzoni F."/>
            <person name="Magnuson J."/>
            <person name="Mondo S."/>
            <person name="Nolan M."/>
            <person name="Ohm R."/>
            <person name="Pangilinan J."/>
            <person name="Park H.-J."/>
            <person name="Ramirez L."/>
            <person name="Alfaro M."/>
            <person name="Sun H."/>
            <person name="Tritt A."/>
            <person name="Yoshinaga Y."/>
            <person name="Zwiers L.-H."/>
            <person name="Turgeon B."/>
            <person name="Goodwin S."/>
            <person name="Spatafora J."/>
            <person name="Crous P."/>
            <person name="Grigoriev I."/>
        </authorList>
    </citation>
    <scope>NUCLEOTIDE SEQUENCE</scope>
    <source>
        <strain evidence="1">ATCC 200398</strain>
    </source>
</reference>
<evidence type="ECO:0000313" key="2">
    <source>
        <dbReference type="Proteomes" id="UP000799755"/>
    </source>
</evidence>
<sequence>MLDMLTADAASKHGHEYSPPRPSPSSNGSFFTQSPLSILTSILRKPAAPGSPVKPAANTPKSPVEGPSPTKHQDTHPMTEQPDAPTLPTPLSRPASSSSIASTEGKPKKRSPRPKTTYNLAQPPPITGPRQKLHLRPKVLLQLHQVIASRRPKPVYEVIPFSLLAPRSTRRLARTFNTKEKLCPNDLLIVKVEEYDTKDEDEKSDDERWGARDVIGIICPGKDDKGGCVRTEVCMDDGSSWEVTGLPNGGYEFCYTDEHGLLLKRRWVPKTVHSRRVSTMSSSSQASPSLPVEEKRFNFSTISATSRRHPVIANLNRACIDVLDSYMMPSATSPPTPGYPGSSVPTPLVTPSSFDNSYFTTNSEDRLPVKTDDALRSFIIVSGIWVAFSENWSPAYTWSKTACPSPLSTAPSPRPSAPSRAMSMSLVDSPRSASPASTIDENRRTFPKFFRTGTQILHRHASFTNSSSSTPTSTRTSPVSSPLKTRSRRSNSTGTAELTPKTGSARKRFGLALEDQTLAETEEERQSKRSTELLRIKELSLPSSQANSPVSTPGPVQILEPPRELFRSPSPTSPSLRPTKTQSAYNPITTAGLWDSGVAEGSGLKSRPTSLVVVNEKKERAKKKQERSKSKEKNKDQEKEKEKDPRRFKQRFLDMFRREKSQT</sequence>
<gene>
    <name evidence="1" type="ORF">BDR25DRAFT_306581</name>
</gene>
<dbReference type="EMBL" id="MU003529">
    <property type="protein sequence ID" value="KAF2465422.1"/>
    <property type="molecule type" value="Genomic_DNA"/>
</dbReference>
<accession>A0ACB6QEU6</accession>